<evidence type="ECO:0000313" key="2">
    <source>
        <dbReference type="EMBL" id="AGA65723.1"/>
    </source>
</evidence>
<dbReference type="RefSeq" id="WP_013243185.1">
    <property type="nucleotide sequence ID" value="NC_019908.1"/>
</dbReference>
<organism evidence="2 3">
    <name type="scientific">Brachyspira pilosicoli P43/6/78</name>
    <dbReference type="NCBI Taxonomy" id="1042417"/>
    <lineage>
        <taxon>Bacteria</taxon>
        <taxon>Pseudomonadati</taxon>
        <taxon>Spirochaetota</taxon>
        <taxon>Spirochaetia</taxon>
        <taxon>Brachyspirales</taxon>
        <taxon>Brachyspiraceae</taxon>
        <taxon>Brachyspira</taxon>
    </lineage>
</organism>
<dbReference type="GeneID" id="56438807"/>
<reference evidence="2 3" key="1">
    <citation type="journal article" date="2013" name="Genome Announc.">
        <title>Complete Genome Sequence of the Porcine Strain Brachyspira pilosicoli P43/6/78(T.).</title>
        <authorList>
            <person name="Lin C."/>
            <person name="den Bakker H.C."/>
            <person name="Suzuki H."/>
            <person name="Lefebure T."/>
            <person name="Ponnala L."/>
            <person name="Sun Q."/>
            <person name="Stanhope M.J."/>
            <person name="Wiedmann M."/>
            <person name="Duhamel G.E."/>
        </authorList>
    </citation>
    <scope>NUCLEOTIDE SEQUENCE [LARGE SCALE GENOMIC DNA]</scope>
    <source>
        <strain evidence="2 3">P43/6/78</strain>
    </source>
</reference>
<dbReference type="AlphaFoldDB" id="A0A3B6VIF6"/>
<protein>
    <recommendedName>
        <fullName evidence="4">Variable surface protein VspH</fullName>
    </recommendedName>
</protein>
<proteinExistence type="predicted"/>
<dbReference type="KEGG" id="bpip:BPP43_01965"/>
<evidence type="ECO:0000256" key="1">
    <source>
        <dbReference type="SAM" id="SignalP"/>
    </source>
</evidence>
<feature type="chain" id="PRO_5017479095" description="Variable surface protein VspH" evidence="1">
    <location>
        <begin position="19"/>
        <end position="361"/>
    </location>
</feature>
<feature type="signal peptide" evidence="1">
    <location>
        <begin position="1"/>
        <end position="18"/>
    </location>
</feature>
<keyword evidence="1" id="KW-0732">Signal</keyword>
<evidence type="ECO:0008006" key="4">
    <source>
        <dbReference type="Google" id="ProtNLM"/>
    </source>
</evidence>
<gene>
    <name evidence="2" type="ORF">BPP43_01965</name>
</gene>
<keyword evidence="3" id="KW-1185">Reference proteome</keyword>
<name>A0A3B6VIF6_BRAPL</name>
<evidence type="ECO:0000313" key="3">
    <source>
        <dbReference type="Proteomes" id="UP000010793"/>
    </source>
</evidence>
<dbReference type="EMBL" id="CP002873">
    <property type="protein sequence ID" value="AGA65723.1"/>
    <property type="molecule type" value="Genomic_DNA"/>
</dbReference>
<sequence length="361" mass="40596">MKKVIIALLFIFSINVFAIDDMLDKDNMHNLIDGVNSTRAGSDRISTIYNFSPLMNHNRPFKLGVSILDLRYMFDNTITNSKGEQNFAIAPKGFIGLSYGIFGIGYQFNLYNNLNEKNAPIISTHSASFGFATDKYRLSVPVSFGVADGSRYGAKLAISTTPKFTFLFRGGLLDEFTISLHYGIQLSSITNNITDTSVAPMVIGGSLYGTVMLSRFDSAPVQISLPIKLAFYYGIKSRWATIDAAYAEDMLFNYLYNEDGERATDSMRFYIMLPAKFESKLGAIYYYIMPRLMFEGNIYKTTGLYKLYYGIEGELQVTLIENLTFGLTAYADGQGLMRKDKDFEINNAFGAGIDIWGIWRY</sequence>
<dbReference type="Proteomes" id="UP000010793">
    <property type="component" value="Chromosome"/>
</dbReference>
<accession>A0A3B6VIF6</accession>